<sequence length="372" mass="39525">MPHPVPPGVRFHLTDVAFARQLAQPLGAERPQWSPLELHEPQRITRTSGSSGRSKFMLLARAAQEQWVATGTEKLTYVPGARLLVLAPFVTNGALARSSACLRRGAMVIGGGTGATVAELAPTHIWGLPAHVERLLRELPPGYTSPRPVDVATVGGVMAPSLRQEAARVFGGWIKNRYGSNEVGGICEEIGTDGVGLLCAGAEVRILAPDGSVLPPGETGTIAVRTSMMASGYLDLPDDTAASFRDGWFVSSDVGAIVGHRRLRLLGRKDDLVNIGGSRCRPRRWRPRSARSPPSPTARCRPCTGRRRRHARRGAGAGRGRDARRGRRADAAGLARRGRCDRARAGALGPAAAAGRQDRPARAAADVRGLGS</sequence>
<feature type="domain" description="AMP-dependent synthetase/ligase" evidence="4">
    <location>
        <begin position="35"/>
        <end position="234"/>
    </location>
</feature>
<reference evidence="5 6" key="1">
    <citation type="submission" date="2020-05" db="EMBL/GenBank/DDBJ databases">
        <title>Ramlibacter rhizophilus sp. nov., isolated from rhizosphere soil of national flower Mugunghwa from South Korea.</title>
        <authorList>
            <person name="Zheng-Fei Y."/>
            <person name="Huan T."/>
        </authorList>
    </citation>
    <scope>NUCLEOTIDE SEQUENCE [LARGE SCALE GENOMIC DNA]</scope>
    <source>
        <strain evidence="5 6">H242</strain>
    </source>
</reference>
<keyword evidence="2" id="KW-0436">Ligase</keyword>
<feature type="region of interest" description="Disordered" evidence="3">
    <location>
        <begin position="277"/>
        <end position="372"/>
    </location>
</feature>
<dbReference type="InterPro" id="IPR000873">
    <property type="entry name" value="AMP-dep_synth/lig_dom"/>
</dbReference>
<feature type="compositionally biased region" description="Basic residues" evidence="3">
    <location>
        <begin position="304"/>
        <end position="313"/>
    </location>
</feature>
<name>A0ABX6P229_9BURK</name>
<evidence type="ECO:0000256" key="2">
    <source>
        <dbReference type="ARBA" id="ARBA00022598"/>
    </source>
</evidence>
<feature type="compositionally biased region" description="Low complexity" evidence="3">
    <location>
        <begin position="345"/>
        <end position="355"/>
    </location>
</feature>
<evidence type="ECO:0000256" key="1">
    <source>
        <dbReference type="ARBA" id="ARBA00006432"/>
    </source>
</evidence>
<evidence type="ECO:0000313" key="5">
    <source>
        <dbReference type="EMBL" id="QJW84117.1"/>
    </source>
</evidence>
<protein>
    <submittedName>
        <fullName evidence="5">AMP-binding protein</fullName>
    </submittedName>
</protein>
<dbReference type="Proteomes" id="UP000500826">
    <property type="component" value="Chromosome"/>
</dbReference>
<comment type="similarity">
    <text evidence="1">Belongs to the ATP-dependent AMP-binding enzyme family.</text>
</comment>
<dbReference type="EMBL" id="CP053418">
    <property type="protein sequence ID" value="QJW84117.1"/>
    <property type="molecule type" value="Genomic_DNA"/>
</dbReference>
<dbReference type="PANTHER" id="PTHR43201:SF5">
    <property type="entry name" value="MEDIUM-CHAIN ACYL-COA LIGASE ACSF2, MITOCHONDRIAL"/>
    <property type="match status" value="1"/>
</dbReference>
<dbReference type="Gene3D" id="3.40.50.12780">
    <property type="entry name" value="N-terminal domain of ligase-like"/>
    <property type="match status" value="1"/>
</dbReference>
<dbReference type="PANTHER" id="PTHR43201">
    <property type="entry name" value="ACYL-COA SYNTHETASE"/>
    <property type="match status" value="1"/>
</dbReference>
<reference evidence="5 6" key="2">
    <citation type="submission" date="2020-05" db="EMBL/GenBank/DDBJ databases">
        <authorList>
            <person name="Khan S.A."/>
            <person name="Jeon C.O."/>
            <person name="Chun B.H."/>
        </authorList>
    </citation>
    <scope>NUCLEOTIDE SEQUENCE [LARGE SCALE GENOMIC DNA]</scope>
    <source>
        <strain evidence="5 6">H242</strain>
    </source>
</reference>
<evidence type="ECO:0000313" key="6">
    <source>
        <dbReference type="Proteomes" id="UP000500826"/>
    </source>
</evidence>
<keyword evidence="6" id="KW-1185">Reference proteome</keyword>
<evidence type="ECO:0000259" key="4">
    <source>
        <dbReference type="Pfam" id="PF00501"/>
    </source>
</evidence>
<dbReference type="InterPro" id="IPR042099">
    <property type="entry name" value="ANL_N_sf"/>
</dbReference>
<dbReference type="SUPFAM" id="SSF56801">
    <property type="entry name" value="Acetyl-CoA synthetase-like"/>
    <property type="match status" value="1"/>
</dbReference>
<proteinExistence type="inferred from homology"/>
<dbReference type="Pfam" id="PF00501">
    <property type="entry name" value="AMP-binding"/>
    <property type="match status" value="1"/>
</dbReference>
<feature type="compositionally biased region" description="Basic residues" evidence="3">
    <location>
        <begin position="280"/>
        <end position="289"/>
    </location>
</feature>
<feature type="region of interest" description="Disordered" evidence="3">
    <location>
        <begin position="31"/>
        <end position="50"/>
    </location>
</feature>
<accession>A0ABX6P229</accession>
<gene>
    <name evidence="5" type="ORF">HK414_10090</name>
</gene>
<organism evidence="5 6">
    <name type="scientific">Ramlibacter terrae</name>
    <dbReference type="NCBI Taxonomy" id="2732511"/>
    <lineage>
        <taxon>Bacteria</taxon>
        <taxon>Pseudomonadati</taxon>
        <taxon>Pseudomonadota</taxon>
        <taxon>Betaproteobacteria</taxon>
        <taxon>Burkholderiales</taxon>
        <taxon>Comamonadaceae</taxon>
        <taxon>Ramlibacter</taxon>
    </lineage>
</organism>
<evidence type="ECO:0000256" key="3">
    <source>
        <dbReference type="SAM" id="MobiDB-lite"/>
    </source>
</evidence>